<gene>
    <name evidence="3" type="ORF">ACFOW8_20140</name>
</gene>
<accession>A0ABV8L8U7</accession>
<evidence type="ECO:0000313" key="3">
    <source>
        <dbReference type="EMBL" id="MFC4127246.1"/>
    </source>
</evidence>
<feature type="domain" description="Macro" evidence="2">
    <location>
        <begin position="1"/>
        <end position="154"/>
    </location>
</feature>
<evidence type="ECO:0000313" key="4">
    <source>
        <dbReference type="Proteomes" id="UP001595767"/>
    </source>
</evidence>
<dbReference type="SUPFAM" id="SSF52949">
    <property type="entry name" value="Macro domain-like"/>
    <property type="match status" value="1"/>
</dbReference>
<reference evidence="4" key="1">
    <citation type="journal article" date="2019" name="Int. J. Syst. Evol. Microbiol.">
        <title>The Global Catalogue of Microorganisms (GCM) 10K type strain sequencing project: providing services to taxonomists for standard genome sequencing and annotation.</title>
        <authorList>
            <consortium name="The Broad Institute Genomics Platform"/>
            <consortium name="The Broad Institute Genome Sequencing Center for Infectious Disease"/>
            <person name="Wu L."/>
            <person name="Ma J."/>
        </authorList>
    </citation>
    <scope>NUCLEOTIDE SEQUENCE [LARGE SCALE GENOMIC DNA]</scope>
    <source>
        <strain evidence="4">CGMCC 4.7204</strain>
    </source>
</reference>
<dbReference type="CDD" id="cd02901">
    <property type="entry name" value="Macro_Poa1p-like"/>
    <property type="match status" value="1"/>
</dbReference>
<comment type="catalytic activity">
    <reaction evidence="1">
        <text>an N-(ADP-alpha-D-ribosyl)-thymidine in DNA + H2O = a thymidine in DNA + ADP-D-ribose</text>
        <dbReference type="Rhea" id="RHEA:71655"/>
        <dbReference type="Rhea" id="RHEA-COMP:13556"/>
        <dbReference type="Rhea" id="RHEA-COMP:18051"/>
        <dbReference type="ChEBI" id="CHEBI:15377"/>
        <dbReference type="ChEBI" id="CHEBI:57967"/>
        <dbReference type="ChEBI" id="CHEBI:137386"/>
        <dbReference type="ChEBI" id="CHEBI:191199"/>
    </reaction>
    <physiologicalReaction direction="left-to-right" evidence="1">
        <dbReference type="Rhea" id="RHEA:71656"/>
    </physiologicalReaction>
</comment>
<dbReference type="SMART" id="SM00506">
    <property type="entry name" value="A1pp"/>
    <property type="match status" value="1"/>
</dbReference>
<comment type="caution">
    <text evidence="3">The sequence shown here is derived from an EMBL/GenBank/DDBJ whole genome shotgun (WGS) entry which is preliminary data.</text>
</comment>
<evidence type="ECO:0000259" key="2">
    <source>
        <dbReference type="PROSITE" id="PS51154"/>
    </source>
</evidence>
<dbReference type="InterPro" id="IPR002589">
    <property type="entry name" value="Macro_dom"/>
</dbReference>
<dbReference type="PANTHER" id="PTHR12521">
    <property type="entry name" value="PROTEIN C6ORF130"/>
    <property type="match status" value="1"/>
</dbReference>
<dbReference type="RefSeq" id="WP_378552513.1">
    <property type="nucleotide sequence ID" value="NZ_JBHSBA010000012.1"/>
</dbReference>
<dbReference type="PROSITE" id="PS51154">
    <property type="entry name" value="MACRO"/>
    <property type="match status" value="1"/>
</dbReference>
<dbReference type="Proteomes" id="UP001595767">
    <property type="component" value="Unassembled WGS sequence"/>
</dbReference>
<organism evidence="3 4">
    <name type="scientific">Nocardia rhizosphaerae</name>
    <dbReference type="NCBI Taxonomy" id="1691571"/>
    <lineage>
        <taxon>Bacteria</taxon>
        <taxon>Bacillati</taxon>
        <taxon>Actinomycetota</taxon>
        <taxon>Actinomycetes</taxon>
        <taxon>Mycobacteriales</taxon>
        <taxon>Nocardiaceae</taxon>
        <taxon>Nocardia</taxon>
    </lineage>
</organism>
<protein>
    <submittedName>
        <fullName evidence="3">Macro domain-containing protein</fullName>
    </submittedName>
</protein>
<evidence type="ECO:0000256" key="1">
    <source>
        <dbReference type="ARBA" id="ARBA00035885"/>
    </source>
</evidence>
<keyword evidence="4" id="KW-1185">Reference proteome</keyword>
<name>A0ABV8L8U7_9NOCA</name>
<dbReference type="Gene3D" id="3.40.220.10">
    <property type="entry name" value="Leucine Aminopeptidase, subunit E, domain 1"/>
    <property type="match status" value="1"/>
</dbReference>
<dbReference type="InterPro" id="IPR043472">
    <property type="entry name" value="Macro_dom-like"/>
</dbReference>
<dbReference type="Pfam" id="PF01661">
    <property type="entry name" value="Macro"/>
    <property type="match status" value="1"/>
</dbReference>
<dbReference type="PANTHER" id="PTHR12521:SF0">
    <property type="entry name" value="ADP-RIBOSE GLYCOHYDROLASE OARD1"/>
    <property type="match status" value="1"/>
</dbReference>
<proteinExistence type="predicted"/>
<dbReference type="EMBL" id="JBHSBA010000012">
    <property type="protein sequence ID" value="MFC4127246.1"/>
    <property type="molecule type" value="Genomic_DNA"/>
</dbReference>
<sequence>MIREESGNLLDADTEALVNAVNTVGVMGKGIALQFKQAYPDMFREYARAARMGDLHVGRMFVWETGAARGPRLIVNFPTKRHWRSASRLDDVSAGLPVLAETIERYRIQSIAIPALGCGHGGLTWEEVGPLIKKALEPLAAKVEIRLYPPVPSK</sequence>
<dbReference type="InterPro" id="IPR050892">
    <property type="entry name" value="ADP-ribose_metab_enzymes"/>
</dbReference>